<name>A0A101LZR6_PICGL</name>
<evidence type="ECO:0000313" key="1">
    <source>
        <dbReference type="EMBL" id="KUM48324.1"/>
    </source>
</evidence>
<dbReference type="AlphaFoldDB" id="A0A101LZR6"/>
<gene>
    <name evidence="1" type="ORF">ABT39_MTgene5324</name>
</gene>
<protein>
    <submittedName>
        <fullName evidence="1">Uncharacterized protein</fullName>
    </submittedName>
</protein>
<geneLocation type="mitochondrion" evidence="1"/>
<accession>A0A101LZR6</accession>
<organism evidence="1">
    <name type="scientific">Picea glauca</name>
    <name type="common">White spruce</name>
    <name type="synonym">Pinus glauca</name>
    <dbReference type="NCBI Taxonomy" id="3330"/>
    <lineage>
        <taxon>Eukaryota</taxon>
        <taxon>Viridiplantae</taxon>
        <taxon>Streptophyta</taxon>
        <taxon>Embryophyta</taxon>
        <taxon>Tracheophyta</taxon>
        <taxon>Spermatophyta</taxon>
        <taxon>Pinopsida</taxon>
        <taxon>Pinidae</taxon>
        <taxon>Conifers I</taxon>
        <taxon>Pinales</taxon>
        <taxon>Pinaceae</taxon>
        <taxon>Picea</taxon>
    </lineage>
</organism>
<sequence>MPVVTVYETLLNSTTFDLRTWPNLIGLEGPENTDAAWFHSVGWLLPELLHSIIKIREQRQPLPLSLIIRQAEKQIPA</sequence>
<reference evidence="1" key="1">
    <citation type="journal article" date="2015" name="Genome Biol. Evol.">
        <title>Organellar Genomes of White Spruce (Picea glauca): Assembly and Annotation.</title>
        <authorList>
            <person name="Jackman S.D."/>
            <person name="Warren R.L."/>
            <person name="Gibb E.A."/>
            <person name="Vandervalk B.P."/>
            <person name="Mohamadi H."/>
            <person name="Chu J."/>
            <person name="Raymond A."/>
            <person name="Pleasance S."/>
            <person name="Coope R."/>
            <person name="Wildung M.R."/>
            <person name="Ritland C.E."/>
            <person name="Bousquet J."/>
            <person name="Jones S.J."/>
            <person name="Bohlmann J."/>
            <person name="Birol I."/>
        </authorList>
    </citation>
    <scope>NUCLEOTIDE SEQUENCE [LARGE SCALE GENOMIC DNA]</scope>
    <source>
        <tissue evidence="1">Flushing bud</tissue>
    </source>
</reference>
<keyword evidence="1" id="KW-0496">Mitochondrion</keyword>
<dbReference type="EMBL" id="LKAM01000006">
    <property type="protein sequence ID" value="KUM48324.1"/>
    <property type="molecule type" value="Genomic_DNA"/>
</dbReference>
<comment type="caution">
    <text evidence="1">The sequence shown here is derived from an EMBL/GenBank/DDBJ whole genome shotgun (WGS) entry which is preliminary data.</text>
</comment>
<proteinExistence type="predicted"/>